<dbReference type="Gene3D" id="2.60.40.10">
    <property type="entry name" value="Immunoglobulins"/>
    <property type="match status" value="4"/>
</dbReference>
<dbReference type="InterPro" id="IPR003598">
    <property type="entry name" value="Ig_sub2"/>
</dbReference>
<protein>
    <recommendedName>
        <fullName evidence="2">Ig-like domain-containing protein</fullName>
    </recommendedName>
</protein>
<dbReference type="SUPFAM" id="SSF48726">
    <property type="entry name" value="Immunoglobulin"/>
    <property type="match status" value="4"/>
</dbReference>
<dbReference type="Proteomes" id="UP001487740">
    <property type="component" value="Unassembled WGS sequence"/>
</dbReference>
<dbReference type="SMART" id="SM00409">
    <property type="entry name" value="IG"/>
    <property type="match status" value="4"/>
</dbReference>
<sequence>MHGPSTSSDPDSEEVRNPAQFSTSIVATLHCPTTSSNVRRVERARVGWLARWLAHWMAEWLVVGQYVNVHGKVISHVNITRVRVEDGGRYSCTATNTAAAVVHSAPLHVYGRPHVRPMGPVSAVAGETFRVQCPVAGFPITSITWAKGGRVLPINRRQRVSEAGELTISQVSRAADQGEYTCTATNKQGHASSQSLPLRVVEPPQVSQFTLPESLRAGSRVAVQCVVVQGDPPVTLAWLHNGAPAPSTPGVTVTPLGQYVLALVIERLRQEHSGNYTCRASSPAATSAHSATLRVHVPPSIKPFDFGSLVSGMRTTVTCDVQMGDPPMTLMWLRDGHPLVPTTDLQLSQHDSFSSSLILTHVRPPHAGNYTCVARNEAREVSYTAQLLVRGNVLTNKKTLAPARTAQHRTAQHITPAPS</sequence>
<evidence type="ECO:0000313" key="3">
    <source>
        <dbReference type="EMBL" id="KAK8392982.1"/>
    </source>
</evidence>
<dbReference type="PANTHER" id="PTHR10075:SF14">
    <property type="entry name" value="CELL ADHESION MOLECULE DSCAM2-RELATED"/>
    <property type="match status" value="1"/>
</dbReference>
<dbReference type="GO" id="GO:0030424">
    <property type="term" value="C:axon"/>
    <property type="evidence" value="ECO:0007669"/>
    <property type="project" value="TreeGrafter"/>
</dbReference>
<comment type="caution">
    <text evidence="3">The sequence shown here is derived from an EMBL/GenBank/DDBJ whole genome shotgun (WGS) entry which is preliminary data.</text>
</comment>
<dbReference type="Pfam" id="PF07679">
    <property type="entry name" value="I-set"/>
    <property type="match status" value="1"/>
</dbReference>
<evidence type="ECO:0000259" key="2">
    <source>
        <dbReference type="PROSITE" id="PS50835"/>
    </source>
</evidence>
<organism evidence="3 4">
    <name type="scientific">Scylla paramamosain</name>
    <name type="common">Mud crab</name>
    <dbReference type="NCBI Taxonomy" id="85552"/>
    <lineage>
        <taxon>Eukaryota</taxon>
        <taxon>Metazoa</taxon>
        <taxon>Ecdysozoa</taxon>
        <taxon>Arthropoda</taxon>
        <taxon>Crustacea</taxon>
        <taxon>Multicrustacea</taxon>
        <taxon>Malacostraca</taxon>
        <taxon>Eumalacostraca</taxon>
        <taxon>Eucarida</taxon>
        <taxon>Decapoda</taxon>
        <taxon>Pleocyemata</taxon>
        <taxon>Brachyura</taxon>
        <taxon>Eubrachyura</taxon>
        <taxon>Portunoidea</taxon>
        <taxon>Portunidae</taxon>
        <taxon>Portuninae</taxon>
        <taxon>Scylla</taxon>
    </lineage>
</organism>
<dbReference type="CDD" id="cd20958">
    <property type="entry name" value="IgI_5_Dscam"/>
    <property type="match status" value="1"/>
</dbReference>
<dbReference type="InterPro" id="IPR003599">
    <property type="entry name" value="Ig_sub"/>
</dbReference>
<dbReference type="AlphaFoldDB" id="A0AAW0TYZ2"/>
<evidence type="ECO:0000313" key="4">
    <source>
        <dbReference type="Proteomes" id="UP001487740"/>
    </source>
</evidence>
<dbReference type="GO" id="GO:0007156">
    <property type="term" value="P:homophilic cell adhesion via plasma membrane adhesion molecules"/>
    <property type="evidence" value="ECO:0007669"/>
    <property type="project" value="TreeGrafter"/>
</dbReference>
<dbReference type="PANTHER" id="PTHR10075">
    <property type="entry name" value="BASIGIN RELATED"/>
    <property type="match status" value="1"/>
</dbReference>
<dbReference type="FunFam" id="2.60.40.10:FF:000333">
    <property type="entry name" value="Down syndrome cell adhesion molecule"/>
    <property type="match status" value="2"/>
</dbReference>
<feature type="domain" description="Ig-like" evidence="2">
    <location>
        <begin position="204"/>
        <end position="294"/>
    </location>
</feature>
<dbReference type="EMBL" id="JARAKH010000021">
    <property type="protein sequence ID" value="KAK8392982.1"/>
    <property type="molecule type" value="Genomic_DNA"/>
</dbReference>
<feature type="domain" description="Ig-like" evidence="2">
    <location>
        <begin position="4"/>
        <end position="108"/>
    </location>
</feature>
<dbReference type="InterPro" id="IPR013098">
    <property type="entry name" value="Ig_I-set"/>
</dbReference>
<accession>A0AAW0TYZ2</accession>
<dbReference type="GO" id="GO:0070593">
    <property type="term" value="P:dendrite self-avoidance"/>
    <property type="evidence" value="ECO:0007669"/>
    <property type="project" value="TreeGrafter"/>
</dbReference>
<name>A0AAW0TYZ2_SCYPA</name>
<proteinExistence type="predicted"/>
<feature type="domain" description="Ig-like" evidence="2">
    <location>
        <begin position="113"/>
        <end position="197"/>
    </location>
</feature>
<keyword evidence="4" id="KW-1185">Reference proteome</keyword>
<dbReference type="InterPro" id="IPR036179">
    <property type="entry name" value="Ig-like_dom_sf"/>
</dbReference>
<dbReference type="SMART" id="SM00408">
    <property type="entry name" value="IGc2"/>
    <property type="match status" value="4"/>
</dbReference>
<dbReference type="Pfam" id="PF13927">
    <property type="entry name" value="Ig_3"/>
    <property type="match status" value="2"/>
</dbReference>
<dbReference type="GO" id="GO:0005886">
    <property type="term" value="C:plasma membrane"/>
    <property type="evidence" value="ECO:0007669"/>
    <property type="project" value="TreeGrafter"/>
</dbReference>
<keyword evidence="1" id="KW-0393">Immunoglobulin domain</keyword>
<feature type="domain" description="Ig-like" evidence="2">
    <location>
        <begin position="299"/>
        <end position="382"/>
    </location>
</feature>
<dbReference type="GO" id="GO:0007411">
    <property type="term" value="P:axon guidance"/>
    <property type="evidence" value="ECO:0007669"/>
    <property type="project" value="TreeGrafter"/>
</dbReference>
<dbReference type="InterPro" id="IPR013783">
    <property type="entry name" value="Ig-like_fold"/>
</dbReference>
<dbReference type="InterPro" id="IPR007110">
    <property type="entry name" value="Ig-like_dom"/>
</dbReference>
<dbReference type="PROSITE" id="PS50835">
    <property type="entry name" value="IG_LIKE"/>
    <property type="match status" value="4"/>
</dbReference>
<dbReference type="GO" id="GO:0098632">
    <property type="term" value="F:cell-cell adhesion mediator activity"/>
    <property type="evidence" value="ECO:0007669"/>
    <property type="project" value="TreeGrafter"/>
</dbReference>
<evidence type="ECO:0000256" key="1">
    <source>
        <dbReference type="ARBA" id="ARBA00023319"/>
    </source>
</evidence>
<gene>
    <name evidence="3" type="ORF">O3P69_013190</name>
</gene>
<reference evidence="3 4" key="1">
    <citation type="submission" date="2023-03" db="EMBL/GenBank/DDBJ databases">
        <title>High-quality genome of Scylla paramamosain provides insights in environmental adaptation.</title>
        <authorList>
            <person name="Zhang L."/>
        </authorList>
    </citation>
    <scope>NUCLEOTIDE SEQUENCE [LARGE SCALE GENOMIC DNA]</scope>
    <source>
        <strain evidence="3">LZ_2023a</strain>
        <tissue evidence="3">Muscle</tissue>
    </source>
</reference>